<dbReference type="InterPro" id="IPR011765">
    <property type="entry name" value="Pept_M16_N"/>
</dbReference>
<sequence length="433" mass="49255">MSETLTFEQVQETVHKEVLPNGLTVLVIPKQDFQKTLAVFTTNYGSIDNRFVPIGKTEPVHVPDGIAHFLEHKMFEDENGDVFQTFGEQGASANAFTSFTKTAYLFSSTQEVDKNITTLLDFVQHPYFTDESVEKEKGIIGQEIRMYDDNPDWQLFFHLLSSLYYHHPVKIDIAGTVESIQEITKEDLYTSYETFYHPGNMILCVAGNADPAHIIDLVKQNQEQKSFKEPEPVERIVEDEPAESVQRVTTVPMSVNTPKCMVGYKIPVPDKQGKPLLRHELSVEILLETLFGAGSDTYESLYREGLIDESFSSEFMLERSFSFTAIGGDTNDPDTLAERIMEAVEQAKSSGLNEDHIEVVRRKKIGSFLKQLNSPEFLANQYTEYAFFGLHLFDVIPLLEEITTEEIHALLPEMFQEHNRAVSRITKKQEQSS</sequence>
<dbReference type="RefSeq" id="WP_093339706.1">
    <property type="nucleotide sequence ID" value="NZ_FOXD01000036.1"/>
</dbReference>
<dbReference type="GO" id="GO:0046872">
    <property type="term" value="F:metal ion binding"/>
    <property type="evidence" value="ECO:0007669"/>
    <property type="project" value="InterPro"/>
</dbReference>
<evidence type="ECO:0000313" key="4">
    <source>
        <dbReference type="Proteomes" id="UP000198892"/>
    </source>
</evidence>
<gene>
    <name evidence="3" type="ORF">SAMN05518683_13616</name>
</gene>
<dbReference type="InterPro" id="IPR050361">
    <property type="entry name" value="MPP/UQCRC_Complex"/>
</dbReference>
<evidence type="ECO:0000313" key="3">
    <source>
        <dbReference type="EMBL" id="SFQ39621.1"/>
    </source>
</evidence>
<dbReference type="InterPro" id="IPR007863">
    <property type="entry name" value="Peptidase_M16_C"/>
</dbReference>
<feature type="domain" description="Peptidase M16 N-terminal" evidence="1">
    <location>
        <begin position="64"/>
        <end position="176"/>
    </location>
</feature>
<evidence type="ECO:0000259" key="1">
    <source>
        <dbReference type="Pfam" id="PF00675"/>
    </source>
</evidence>
<dbReference type="STRING" id="1884432.SAMN05518683_13616"/>
<dbReference type="EMBL" id="FOXD01000036">
    <property type="protein sequence ID" value="SFQ39621.1"/>
    <property type="molecule type" value="Genomic_DNA"/>
</dbReference>
<organism evidence="3 4">
    <name type="scientific">Salibacterium halotolerans</name>
    <dbReference type="NCBI Taxonomy" id="1884432"/>
    <lineage>
        <taxon>Bacteria</taxon>
        <taxon>Bacillati</taxon>
        <taxon>Bacillota</taxon>
        <taxon>Bacilli</taxon>
        <taxon>Bacillales</taxon>
        <taxon>Bacillaceae</taxon>
    </lineage>
</organism>
<feature type="domain" description="Peptidase M16 C-terminal" evidence="2">
    <location>
        <begin position="183"/>
        <end position="362"/>
    </location>
</feature>
<dbReference type="InterPro" id="IPR011249">
    <property type="entry name" value="Metalloenz_LuxS/M16"/>
</dbReference>
<dbReference type="PANTHER" id="PTHR11851">
    <property type="entry name" value="METALLOPROTEASE"/>
    <property type="match status" value="1"/>
</dbReference>
<dbReference type="Proteomes" id="UP000198892">
    <property type="component" value="Unassembled WGS sequence"/>
</dbReference>
<protein>
    <submittedName>
        <fullName evidence="3">Predicted Zn-dependent peptidase</fullName>
    </submittedName>
</protein>
<dbReference type="AlphaFoldDB" id="A0A1I5Y5U9"/>
<dbReference type="OrthoDB" id="9811314at2"/>
<dbReference type="Pfam" id="PF05193">
    <property type="entry name" value="Peptidase_M16_C"/>
    <property type="match status" value="1"/>
</dbReference>
<proteinExistence type="predicted"/>
<reference evidence="4" key="1">
    <citation type="submission" date="2016-10" db="EMBL/GenBank/DDBJ databases">
        <authorList>
            <person name="Varghese N."/>
            <person name="Submissions S."/>
        </authorList>
    </citation>
    <scope>NUCLEOTIDE SEQUENCE [LARGE SCALE GENOMIC DNA]</scope>
    <source>
        <strain evidence="4">S7</strain>
    </source>
</reference>
<accession>A0A1I5Y5U9</accession>
<dbReference type="SUPFAM" id="SSF63411">
    <property type="entry name" value="LuxS/MPP-like metallohydrolase"/>
    <property type="match status" value="2"/>
</dbReference>
<dbReference type="Gene3D" id="3.30.830.10">
    <property type="entry name" value="Metalloenzyme, LuxS/M16 peptidase-like"/>
    <property type="match status" value="2"/>
</dbReference>
<dbReference type="Pfam" id="PF00675">
    <property type="entry name" value="Peptidase_M16"/>
    <property type="match status" value="1"/>
</dbReference>
<dbReference type="PANTHER" id="PTHR11851:SF134">
    <property type="entry name" value="ZINC-DEPENDENT PROTEASE"/>
    <property type="match status" value="1"/>
</dbReference>
<dbReference type="NCBIfam" id="NF047421">
    <property type="entry name" value="YfmH_fam"/>
    <property type="match status" value="1"/>
</dbReference>
<keyword evidence="4" id="KW-1185">Reference proteome</keyword>
<name>A0A1I5Y5U9_9BACI</name>
<evidence type="ECO:0000259" key="2">
    <source>
        <dbReference type="Pfam" id="PF05193"/>
    </source>
</evidence>